<sequence>MELERIYPMMDEKTAVDIDGNFQKIEGVTGQLTNEVKNHQISLNTLSSNVSDVKKTIANRGKEIIASEVVQSWLAKNEFKPKEAVATYADLPAVAEQKEIRGVLDTNQIYWYDNGKWTLQSRVDLNGLSNRSLVQTSNITFNIPSQYPTLQAAIDDLSTRAFKQGTTITLMIDAGHIVTTPLRLVNGDYSHFRIASKDAVVFVNLPSGVNFIFGNNAKMPVLSTVFDMQNTGANGYNIEDSCVAKVDSRCGVINAGVTCLYVRSSMLRAAYSVWSGGNDRTAWVTRGSIVSIPEANFNDCKGGLYAVYVSRSSNADLSNSTIDNSKATACALRVLRSRCTFISGSTQNSISDGIVATQASSIGCDNANVSGCANNGVSSMSGSSVDFGSGTANNCGGNGIYASGVSSIHADSATATGCNRNVAAIYGAVINFAGGKVADAKDKNLAVYSGGTIYATNVTNKGATVKTTDINVTSFNRLSTYGLIHNANGGYKTATGVATDTTATSGDRNVSHTLGVVPTYVSAQLYGANNTGTSVQITGVTSTSFTVRLLDGAGKPMPNTPFTVMYKVETN</sequence>
<organism evidence="1 2">
    <name type="scientific">Macrococcus bovicus</name>
    <dbReference type="NCBI Taxonomy" id="69968"/>
    <lineage>
        <taxon>Bacteria</taxon>
        <taxon>Bacillati</taxon>
        <taxon>Bacillota</taxon>
        <taxon>Bacilli</taxon>
        <taxon>Bacillales</taxon>
        <taxon>Staphylococcaceae</taxon>
        <taxon>Macrococcus</taxon>
    </lineage>
</organism>
<keyword evidence="2" id="KW-1185">Reference proteome</keyword>
<comment type="caution">
    <text evidence="1">The sequence shown here is derived from an EMBL/GenBank/DDBJ whole genome shotgun (WGS) entry which is preliminary data.</text>
</comment>
<dbReference type="EMBL" id="SCWF01000015">
    <property type="protein sequence ID" value="TDM12651.1"/>
    <property type="molecule type" value="Genomic_DNA"/>
</dbReference>
<dbReference type="AlphaFoldDB" id="A0A4R6BWJ5"/>
<reference evidence="1 2" key="1">
    <citation type="submission" date="2019-01" db="EMBL/GenBank/DDBJ databases">
        <title>Draft genome sequences of the type strains of six Macrococcus species.</title>
        <authorList>
            <person name="Mazhar S."/>
            <person name="Altermann E."/>
            <person name="Hill C."/>
            <person name="Mcauliffe O."/>
        </authorList>
    </citation>
    <scope>NUCLEOTIDE SEQUENCE [LARGE SCALE GENOMIC DNA]</scope>
    <source>
        <strain evidence="1 2">ATCC 51825</strain>
    </source>
</reference>
<dbReference type="OrthoDB" id="108903at2"/>
<gene>
    <name evidence="1" type="ORF">ERX55_10360</name>
</gene>
<dbReference type="RefSeq" id="WP_133452516.1">
    <property type="nucleotide sequence ID" value="NZ_SCWF01000015.1"/>
</dbReference>
<proteinExistence type="predicted"/>
<evidence type="ECO:0000313" key="2">
    <source>
        <dbReference type="Proteomes" id="UP000294843"/>
    </source>
</evidence>
<accession>A0A4R6BWJ5</accession>
<dbReference type="Proteomes" id="UP000294843">
    <property type="component" value="Unassembled WGS sequence"/>
</dbReference>
<name>A0A4R6BWJ5_9STAP</name>
<evidence type="ECO:0000313" key="1">
    <source>
        <dbReference type="EMBL" id="TDM12651.1"/>
    </source>
</evidence>
<protein>
    <submittedName>
        <fullName evidence="1">Uncharacterized protein</fullName>
    </submittedName>
</protein>